<dbReference type="AlphaFoldDB" id="A0A8B5YDM5"/>
<dbReference type="EMBL" id="NILC01000021">
    <property type="protein sequence ID" value="TWL28424.1"/>
    <property type="molecule type" value="Genomic_DNA"/>
</dbReference>
<dbReference type="RefSeq" id="WP_069500326.1">
    <property type="nucleotide sequence ID" value="NZ_CP017247.1"/>
</dbReference>
<dbReference type="Proteomes" id="UP000435910">
    <property type="component" value="Unassembled WGS sequence"/>
</dbReference>
<sequence length="275" mass="30584">MTNERNCVLATGCKAAGTSACNRRCPHFIALHGATGNGGRSAAAGLPREYRLTTLANSPARADQPAIYKSVENYVKTFERQFEQTEGYIEPADRIKSLYLFSANSGTGKTTTAAALLNEWLRAHYSGSLRRGQQPLQRPAYFLDVNEWQNDYNEFNRPRVPESVAEPAATRYYRALEAAKTAPFAVLDDVGVRSPSDGFRGDLHGIINARVTNQLPTIYTSNIPLKSDVEPRKRVPANKPYDIADVFGEGRLADRVRDLCRVIEFEGESKRGLRR</sequence>
<accession>A0A8B5YDM5</accession>
<name>A0A8B5YDM5_BACLI</name>
<comment type="caution">
    <text evidence="1">The sequence shown here is derived from an EMBL/GenBank/DDBJ whole genome shotgun (WGS) entry which is preliminary data.</text>
</comment>
<reference evidence="1 2" key="1">
    <citation type="submission" date="2019-06" db="EMBL/GenBank/DDBJ databases">
        <title>Genome sequence analysis of &gt;100 Bacillus licheniformis strains suggests intrinsic resistance to this species.</title>
        <authorList>
            <person name="Wels M."/>
            <person name="Siezen R.J."/>
            <person name="Johansen E."/>
            <person name="Stuer-Lauridsen B."/>
            <person name="Bjerre K."/>
            <person name="Nielsen B.K.K."/>
        </authorList>
    </citation>
    <scope>NUCLEOTIDE SEQUENCE [LARGE SCALE GENOMIC DNA]</scope>
    <source>
        <strain evidence="1 2">BAC-16736</strain>
    </source>
</reference>
<evidence type="ECO:0008006" key="3">
    <source>
        <dbReference type="Google" id="ProtNLM"/>
    </source>
</evidence>
<evidence type="ECO:0000313" key="2">
    <source>
        <dbReference type="Proteomes" id="UP000435910"/>
    </source>
</evidence>
<proteinExistence type="predicted"/>
<dbReference type="Gene3D" id="3.40.50.300">
    <property type="entry name" value="P-loop containing nucleotide triphosphate hydrolases"/>
    <property type="match status" value="1"/>
</dbReference>
<dbReference type="SUPFAM" id="SSF52540">
    <property type="entry name" value="P-loop containing nucleoside triphosphate hydrolases"/>
    <property type="match status" value="1"/>
</dbReference>
<protein>
    <recommendedName>
        <fullName evidence="3">DNA replication protein</fullName>
    </recommendedName>
</protein>
<organism evidence="1 2">
    <name type="scientific">Bacillus licheniformis</name>
    <dbReference type="NCBI Taxonomy" id="1402"/>
    <lineage>
        <taxon>Bacteria</taxon>
        <taxon>Bacillati</taxon>
        <taxon>Bacillota</taxon>
        <taxon>Bacilli</taxon>
        <taxon>Bacillales</taxon>
        <taxon>Bacillaceae</taxon>
        <taxon>Bacillus</taxon>
    </lineage>
</organism>
<dbReference type="InterPro" id="IPR027417">
    <property type="entry name" value="P-loop_NTPase"/>
</dbReference>
<gene>
    <name evidence="1" type="ORF">CHCC16736_3026</name>
</gene>
<evidence type="ECO:0000313" key="1">
    <source>
        <dbReference type="EMBL" id="TWL28424.1"/>
    </source>
</evidence>